<protein>
    <recommendedName>
        <fullName evidence="2">DUF1468 domain-containing protein</fullName>
    </recommendedName>
</protein>
<evidence type="ECO:0000313" key="3">
    <source>
        <dbReference type="EMBL" id="AVO55943.1"/>
    </source>
</evidence>
<dbReference type="RefSeq" id="WP_106742064.1">
    <property type="nucleotide sequence ID" value="NZ_CP027657.1"/>
</dbReference>
<evidence type="ECO:0000313" key="4">
    <source>
        <dbReference type="Proteomes" id="UP000238327"/>
    </source>
</evidence>
<reference evidence="3 4" key="1">
    <citation type="submission" date="2018-03" db="EMBL/GenBank/DDBJ databases">
        <title>Complete genome sequence and methylome analysis of Pseudomonas mendocina NEB 698.</title>
        <authorList>
            <person name="Morgan R.D."/>
        </authorList>
    </citation>
    <scope>NUCLEOTIDE SEQUENCE [LARGE SCALE GENOMIC DNA]</scope>
    <source>
        <strain evidence="3 4">NEB698</strain>
    </source>
</reference>
<keyword evidence="1" id="KW-1133">Transmembrane helix</keyword>
<feature type="transmembrane region" description="Helical" evidence="1">
    <location>
        <begin position="22"/>
        <end position="42"/>
    </location>
</feature>
<organism evidence="3 4">
    <name type="scientific">Ectopseudomonas mendocina</name>
    <name type="common">Pseudomonas mendocina</name>
    <dbReference type="NCBI Taxonomy" id="300"/>
    <lineage>
        <taxon>Bacteria</taxon>
        <taxon>Pseudomonadati</taxon>
        <taxon>Pseudomonadota</taxon>
        <taxon>Gammaproteobacteria</taxon>
        <taxon>Pseudomonadales</taxon>
        <taxon>Pseudomonadaceae</taxon>
        <taxon>Ectopseudomonas</taxon>
    </lineage>
</organism>
<evidence type="ECO:0000256" key="1">
    <source>
        <dbReference type="SAM" id="Phobius"/>
    </source>
</evidence>
<feature type="transmembrane region" description="Helical" evidence="1">
    <location>
        <begin position="137"/>
        <end position="156"/>
    </location>
</feature>
<proteinExistence type="predicted"/>
<keyword evidence="1" id="KW-0472">Membrane</keyword>
<dbReference type="Proteomes" id="UP000238327">
    <property type="component" value="Chromosome"/>
</dbReference>
<evidence type="ECO:0000259" key="2">
    <source>
        <dbReference type="Pfam" id="PF07331"/>
    </source>
</evidence>
<feature type="transmembrane region" description="Helical" evidence="1">
    <location>
        <begin position="95"/>
        <end position="125"/>
    </location>
</feature>
<accession>A0A2R3QW37</accession>
<dbReference type="OrthoDB" id="7029611at2"/>
<sequence>MSSATTSTVARTGLQIRNPRDAIAGALFIAFGMGGGAIALSYPLGNAMRMGAGYFPLLVCVALTLLGAVIVLRSLSWRLVERDALESLFVLRPALFIAAGVLAFAFLVPVLGLLLATLAMTLLSGYARPQVRLGEQVALGLALAGFGGLVFAWGLGLQLPVLPV</sequence>
<dbReference type="EMBL" id="CP027657">
    <property type="protein sequence ID" value="AVO55943.1"/>
    <property type="molecule type" value="Genomic_DNA"/>
</dbReference>
<name>A0A2R3QW37_ECTME</name>
<gene>
    <name evidence="3" type="ORF">C7A17_25405</name>
</gene>
<dbReference type="AlphaFoldDB" id="A0A2R3QW37"/>
<keyword evidence="1" id="KW-0812">Transmembrane</keyword>
<dbReference type="Pfam" id="PF07331">
    <property type="entry name" value="TctB"/>
    <property type="match status" value="1"/>
</dbReference>
<dbReference type="InterPro" id="IPR009936">
    <property type="entry name" value="DUF1468"/>
</dbReference>
<feature type="transmembrane region" description="Helical" evidence="1">
    <location>
        <begin position="54"/>
        <end position="75"/>
    </location>
</feature>
<feature type="domain" description="DUF1468" evidence="2">
    <location>
        <begin position="23"/>
        <end position="160"/>
    </location>
</feature>